<evidence type="ECO:0000313" key="7">
    <source>
        <dbReference type="EMBL" id="MEK6466650.1"/>
    </source>
</evidence>
<name>A0ABU9AKN5_PSEA5</name>
<dbReference type="CDD" id="cd01189">
    <property type="entry name" value="INT_ICEBs1_C_like"/>
    <property type="match status" value="1"/>
</dbReference>
<feature type="domain" description="Tyr recombinase" evidence="6">
    <location>
        <begin position="99"/>
        <end position="298"/>
    </location>
</feature>
<dbReference type="PANTHER" id="PTHR30629:SF2">
    <property type="entry name" value="PROPHAGE INTEGRASE INTS-RELATED"/>
    <property type="match status" value="1"/>
</dbReference>
<sequence length="319" mass="35000">MSRVEQLVTLGQRSPNTAQLYRITLDSHVLPALGELRLREVTVPRLDHVIQTMQLYKGTATAKVSRTVLSGLLGLAVRYGAIPSNPARDVGRITGAARRAPRALTVEERQSWVRRLAADPAARRKDLPDLCEFMLATGVRIGEALAVTWDDVDLSARLVLIEHTIIRSKGVGLVRKTTKTESGERTLRLPRFAVAMLRRRKLESGANGPLFPDSRGGWRDPSNTSRDLRNARGSDEFAWVTSHVFRKSAATWMEQAGLSARDVADQLGHARVSMTQDVYFGRRILGEGAADALDDVYRAAREDDPEDDAGDAPVGVSAG</sequence>
<keyword evidence="3" id="KW-0238">DNA-binding</keyword>
<feature type="region of interest" description="Disordered" evidence="5">
    <location>
        <begin position="300"/>
        <end position="319"/>
    </location>
</feature>
<dbReference type="InterPro" id="IPR050808">
    <property type="entry name" value="Phage_Integrase"/>
</dbReference>
<dbReference type="InterPro" id="IPR010998">
    <property type="entry name" value="Integrase_recombinase_N"/>
</dbReference>
<comment type="caution">
    <text evidence="7">The sequence shown here is derived from an EMBL/GenBank/DDBJ whole genome shotgun (WGS) entry which is preliminary data.</text>
</comment>
<dbReference type="Proteomes" id="UP001367513">
    <property type="component" value="Unassembled WGS sequence"/>
</dbReference>
<dbReference type="PANTHER" id="PTHR30629">
    <property type="entry name" value="PROPHAGE INTEGRASE"/>
    <property type="match status" value="1"/>
</dbReference>
<dbReference type="Pfam" id="PF00589">
    <property type="entry name" value="Phage_integrase"/>
    <property type="match status" value="1"/>
</dbReference>
<evidence type="ECO:0000256" key="5">
    <source>
        <dbReference type="SAM" id="MobiDB-lite"/>
    </source>
</evidence>
<dbReference type="SUPFAM" id="SSF56349">
    <property type="entry name" value="DNA breaking-rejoining enzymes"/>
    <property type="match status" value="1"/>
</dbReference>
<evidence type="ECO:0000256" key="1">
    <source>
        <dbReference type="ARBA" id="ARBA00008857"/>
    </source>
</evidence>
<evidence type="ECO:0000256" key="2">
    <source>
        <dbReference type="ARBA" id="ARBA00022908"/>
    </source>
</evidence>
<dbReference type="PROSITE" id="PS51898">
    <property type="entry name" value="TYR_RECOMBINASE"/>
    <property type="match status" value="1"/>
</dbReference>
<dbReference type="EMBL" id="JBBPIX010000015">
    <property type="protein sequence ID" value="MEK6466650.1"/>
    <property type="molecule type" value="Genomic_DNA"/>
</dbReference>
<accession>A0ABU9AKN5</accession>
<gene>
    <name evidence="7" type="ORF">WG925_23160</name>
</gene>
<dbReference type="Gene3D" id="1.10.150.130">
    <property type="match status" value="1"/>
</dbReference>
<comment type="similarity">
    <text evidence="1">Belongs to the 'phage' integrase family.</text>
</comment>
<dbReference type="Gene3D" id="1.10.443.10">
    <property type="entry name" value="Intergrase catalytic core"/>
    <property type="match status" value="1"/>
</dbReference>
<reference evidence="7 8" key="1">
    <citation type="submission" date="2024-03" db="EMBL/GenBank/DDBJ databases">
        <title>Draft genome sequence of Pseudonocardia carboxydivorans JCM 14827.</title>
        <authorList>
            <person name="Duangmal K."/>
        </authorList>
    </citation>
    <scope>NUCLEOTIDE SEQUENCE [LARGE SCALE GENOMIC DNA]</scope>
    <source>
        <strain evidence="7 8">JCM 14827</strain>
    </source>
</reference>
<keyword evidence="8" id="KW-1185">Reference proteome</keyword>
<keyword evidence="2" id="KW-0229">DNA integration</keyword>
<evidence type="ECO:0000259" key="6">
    <source>
        <dbReference type="PROSITE" id="PS51898"/>
    </source>
</evidence>
<evidence type="ECO:0000256" key="3">
    <source>
        <dbReference type="ARBA" id="ARBA00023125"/>
    </source>
</evidence>
<feature type="region of interest" description="Disordered" evidence="5">
    <location>
        <begin position="205"/>
        <end position="227"/>
    </location>
</feature>
<organism evidence="7 8">
    <name type="scientific">Pseudonocardia alni subsp. carboxydivorans</name>
    <dbReference type="NCBI Taxonomy" id="415010"/>
    <lineage>
        <taxon>Bacteria</taxon>
        <taxon>Bacillati</taxon>
        <taxon>Actinomycetota</taxon>
        <taxon>Actinomycetes</taxon>
        <taxon>Pseudonocardiales</taxon>
        <taxon>Pseudonocardiaceae</taxon>
        <taxon>Pseudonocardia</taxon>
    </lineage>
</organism>
<keyword evidence="4" id="KW-0233">DNA recombination</keyword>
<proteinExistence type="inferred from homology"/>
<protein>
    <submittedName>
        <fullName evidence="7">Site-specific integrase</fullName>
    </submittedName>
</protein>
<dbReference type="InterPro" id="IPR013762">
    <property type="entry name" value="Integrase-like_cat_sf"/>
</dbReference>
<dbReference type="InterPro" id="IPR002104">
    <property type="entry name" value="Integrase_catalytic"/>
</dbReference>
<dbReference type="InterPro" id="IPR053876">
    <property type="entry name" value="Phage_int_M"/>
</dbReference>
<dbReference type="InterPro" id="IPR011010">
    <property type="entry name" value="DNA_brk_join_enz"/>
</dbReference>
<evidence type="ECO:0000313" key="8">
    <source>
        <dbReference type="Proteomes" id="UP001367513"/>
    </source>
</evidence>
<dbReference type="Pfam" id="PF22022">
    <property type="entry name" value="Phage_int_M"/>
    <property type="match status" value="1"/>
</dbReference>
<evidence type="ECO:0000256" key="4">
    <source>
        <dbReference type="ARBA" id="ARBA00023172"/>
    </source>
</evidence>